<keyword evidence="1" id="KW-0472">Membrane</keyword>
<dbReference type="EMBL" id="QGDO01000004">
    <property type="protein sequence ID" value="PWJ40780.1"/>
    <property type="molecule type" value="Genomic_DNA"/>
</dbReference>
<dbReference type="AlphaFoldDB" id="A0A315Z9P4"/>
<comment type="caution">
    <text evidence="3">The sequence shown here is derived from an EMBL/GenBank/DDBJ whole genome shotgun (WGS) entry which is preliminary data.</text>
</comment>
<keyword evidence="1" id="KW-1133">Transmembrane helix</keyword>
<organism evidence="3 4">
    <name type="scientific">Sediminitomix flava</name>
    <dbReference type="NCBI Taxonomy" id="379075"/>
    <lineage>
        <taxon>Bacteria</taxon>
        <taxon>Pseudomonadati</taxon>
        <taxon>Bacteroidota</taxon>
        <taxon>Cytophagia</taxon>
        <taxon>Cytophagales</taxon>
        <taxon>Flammeovirgaceae</taxon>
        <taxon>Sediminitomix</taxon>
    </lineage>
</organism>
<protein>
    <submittedName>
        <fullName evidence="3">Gliding motility-associated protein GldL</fullName>
    </submittedName>
</protein>
<gene>
    <name evidence="3" type="ORF">BC781_10439</name>
</gene>
<feature type="domain" description="Gliding motility protein GldL-like N-terminal" evidence="2">
    <location>
        <begin position="22"/>
        <end position="82"/>
    </location>
</feature>
<dbReference type="RefSeq" id="WP_109619517.1">
    <property type="nucleotide sequence ID" value="NZ_QGDO01000004.1"/>
</dbReference>
<evidence type="ECO:0000259" key="2">
    <source>
        <dbReference type="Pfam" id="PF22827"/>
    </source>
</evidence>
<dbReference type="Gene3D" id="1.20.920.20">
    <property type="match status" value="1"/>
</dbReference>
<sequence>MGRHQETGREKFFRVVAPILTNVGAGVVIIGAMFKIMHYPGAGVILPIGLSVEAILFFLGAVAPIPAPEKHYNWENVYPQLLAGEGEAVKAVAPTQSNMPALPDAAFETLGDNIKKLNTSVKQIQDVSAAATASSEYTKTLQTATKSMGDLNKAYSTTLGAMNEMASTAKDAKEYHVQIQNINKNLSALNALYDIELKDTNNHLKQMNKFYGNLTTAMEGMSEASKESEKFKSEMTKLTTNLTSLNSVYGKMLSAMKG</sequence>
<dbReference type="OrthoDB" id="1466660at2"/>
<keyword evidence="4" id="KW-1185">Reference proteome</keyword>
<name>A0A315Z9P4_SEDFL</name>
<dbReference type="Proteomes" id="UP000245535">
    <property type="component" value="Unassembled WGS sequence"/>
</dbReference>
<feature type="transmembrane region" description="Helical" evidence="1">
    <location>
        <begin position="12"/>
        <end position="34"/>
    </location>
</feature>
<evidence type="ECO:0000313" key="4">
    <source>
        <dbReference type="Proteomes" id="UP000245535"/>
    </source>
</evidence>
<reference evidence="3 4" key="1">
    <citation type="submission" date="2018-03" db="EMBL/GenBank/DDBJ databases">
        <title>Genomic Encyclopedia of Archaeal and Bacterial Type Strains, Phase II (KMG-II): from individual species to whole genera.</title>
        <authorList>
            <person name="Goeker M."/>
        </authorList>
    </citation>
    <scope>NUCLEOTIDE SEQUENCE [LARGE SCALE GENOMIC DNA]</scope>
    <source>
        <strain evidence="3 4">DSM 28229</strain>
    </source>
</reference>
<dbReference type="InterPro" id="IPR055087">
    <property type="entry name" value="GldL-like_N"/>
</dbReference>
<feature type="transmembrane region" description="Helical" evidence="1">
    <location>
        <begin position="40"/>
        <end position="63"/>
    </location>
</feature>
<accession>A0A315Z9P4</accession>
<proteinExistence type="predicted"/>
<dbReference type="Pfam" id="PF22827">
    <property type="entry name" value="GldL_N"/>
    <property type="match status" value="1"/>
</dbReference>
<dbReference type="NCBIfam" id="TIGR03513">
    <property type="entry name" value="GldL_gliding"/>
    <property type="match status" value="1"/>
</dbReference>
<evidence type="ECO:0000313" key="3">
    <source>
        <dbReference type="EMBL" id="PWJ40780.1"/>
    </source>
</evidence>
<keyword evidence="1" id="KW-0812">Transmembrane</keyword>
<evidence type="ECO:0000256" key="1">
    <source>
        <dbReference type="SAM" id="Phobius"/>
    </source>
</evidence>
<dbReference type="InterPro" id="IPR019852">
    <property type="entry name" value="Motility-assoc_prot_GldL"/>
</dbReference>